<feature type="compositionally biased region" description="Low complexity" evidence="1">
    <location>
        <begin position="1341"/>
        <end position="1354"/>
    </location>
</feature>
<dbReference type="Pfam" id="PF02765">
    <property type="entry name" value="POT1"/>
    <property type="match status" value="1"/>
</dbReference>
<dbReference type="GO" id="GO:0003677">
    <property type="term" value="F:DNA binding"/>
    <property type="evidence" value="ECO:0007669"/>
    <property type="project" value="InterPro"/>
</dbReference>
<evidence type="ECO:0000313" key="4">
    <source>
        <dbReference type="Proteomes" id="UP001243330"/>
    </source>
</evidence>
<feature type="compositionally biased region" description="Polar residues" evidence="1">
    <location>
        <begin position="1154"/>
        <end position="1170"/>
    </location>
</feature>
<feature type="compositionally biased region" description="Basic and acidic residues" evidence="1">
    <location>
        <begin position="537"/>
        <end position="571"/>
    </location>
</feature>
<feature type="region of interest" description="Disordered" evidence="1">
    <location>
        <begin position="236"/>
        <end position="299"/>
    </location>
</feature>
<evidence type="ECO:0000313" key="3">
    <source>
        <dbReference type="EMBL" id="KAK1838461.1"/>
    </source>
</evidence>
<dbReference type="InterPro" id="IPR012340">
    <property type="entry name" value="NA-bd_OB-fold"/>
</dbReference>
<feature type="region of interest" description="Disordered" evidence="1">
    <location>
        <begin position="518"/>
        <end position="933"/>
    </location>
</feature>
<gene>
    <name evidence="3" type="ORF">CCHR01_18917</name>
</gene>
<feature type="compositionally biased region" description="Basic and acidic residues" evidence="1">
    <location>
        <begin position="890"/>
        <end position="916"/>
    </location>
</feature>
<feature type="region of interest" description="Disordered" evidence="1">
    <location>
        <begin position="1035"/>
        <end position="1354"/>
    </location>
</feature>
<name>A0AAD8ZZ71_9PEZI</name>
<organism evidence="3 4">
    <name type="scientific">Colletotrichum chrysophilum</name>
    <dbReference type="NCBI Taxonomy" id="1836956"/>
    <lineage>
        <taxon>Eukaryota</taxon>
        <taxon>Fungi</taxon>
        <taxon>Dikarya</taxon>
        <taxon>Ascomycota</taxon>
        <taxon>Pezizomycotina</taxon>
        <taxon>Sordariomycetes</taxon>
        <taxon>Hypocreomycetidae</taxon>
        <taxon>Glomerellales</taxon>
        <taxon>Glomerellaceae</taxon>
        <taxon>Colletotrichum</taxon>
        <taxon>Colletotrichum gloeosporioides species complex</taxon>
    </lineage>
</organism>
<dbReference type="SMART" id="SM00976">
    <property type="entry name" value="Telo_bind"/>
    <property type="match status" value="1"/>
</dbReference>
<feature type="compositionally biased region" description="Acidic residues" evidence="1">
    <location>
        <begin position="620"/>
        <end position="633"/>
    </location>
</feature>
<feature type="compositionally biased region" description="Acidic residues" evidence="1">
    <location>
        <begin position="873"/>
        <end position="889"/>
    </location>
</feature>
<feature type="compositionally biased region" description="Polar residues" evidence="1">
    <location>
        <begin position="1216"/>
        <end position="1231"/>
    </location>
</feature>
<proteinExistence type="predicted"/>
<feature type="compositionally biased region" description="Polar residues" evidence="1">
    <location>
        <begin position="525"/>
        <end position="534"/>
    </location>
</feature>
<evidence type="ECO:0000256" key="1">
    <source>
        <dbReference type="SAM" id="MobiDB-lite"/>
    </source>
</evidence>
<dbReference type="InterPro" id="IPR011564">
    <property type="entry name" value="Telomer_end-bd_POT1/Cdc13"/>
</dbReference>
<feature type="compositionally biased region" description="Acidic residues" evidence="1">
    <location>
        <begin position="754"/>
        <end position="768"/>
    </location>
</feature>
<dbReference type="GO" id="GO:0000781">
    <property type="term" value="C:chromosome, telomeric region"/>
    <property type="evidence" value="ECO:0007669"/>
    <property type="project" value="InterPro"/>
</dbReference>
<dbReference type="SUPFAM" id="SSF50249">
    <property type="entry name" value="Nucleic acid-binding proteins"/>
    <property type="match status" value="1"/>
</dbReference>
<feature type="compositionally biased region" description="Acidic residues" evidence="1">
    <location>
        <begin position="267"/>
        <end position="276"/>
    </location>
</feature>
<feature type="compositionally biased region" description="Low complexity" evidence="1">
    <location>
        <begin position="281"/>
        <end position="294"/>
    </location>
</feature>
<dbReference type="EMBL" id="JAQOWY010000825">
    <property type="protein sequence ID" value="KAK1838461.1"/>
    <property type="molecule type" value="Genomic_DNA"/>
</dbReference>
<dbReference type="Gene3D" id="2.40.50.140">
    <property type="entry name" value="Nucleic acid-binding proteins"/>
    <property type="match status" value="1"/>
</dbReference>
<protein>
    <recommendedName>
        <fullName evidence="2">Telomeric single stranded DNA binding POT1/Cdc13 domain-containing protein</fullName>
    </recommendedName>
</protein>
<feature type="region of interest" description="Disordered" evidence="1">
    <location>
        <begin position="972"/>
        <end position="1000"/>
    </location>
</feature>
<accession>A0AAD8ZZ71</accession>
<feature type="compositionally biased region" description="Basic and acidic residues" evidence="1">
    <location>
        <begin position="458"/>
        <end position="475"/>
    </location>
</feature>
<dbReference type="CDD" id="cd04497">
    <property type="entry name" value="hPOT1_OB1_like"/>
    <property type="match status" value="1"/>
</dbReference>
<feature type="compositionally biased region" description="Low complexity" evidence="1">
    <location>
        <begin position="609"/>
        <end position="619"/>
    </location>
</feature>
<feature type="region of interest" description="Disordered" evidence="1">
    <location>
        <begin position="169"/>
        <end position="199"/>
    </location>
</feature>
<comment type="caution">
    <text evidence="3">The sequence shown here is derived from an EMBL/GenBank/DDBJ whole genome shotgun (WGS) entry which is preliminary data.</text>
</comment>
<sequence>MSEDQLPSQLQAAEGTPIAQLSPEIQDTKSRVVRGVVTITWPYSIINKTVAFLLAEPDFRLRRAKGQVRVEFSGSSAKSVQDAGLGSGDEVTLSLDGVELVVDDSKTRVPGTSLGWQLKFKERLLLQAKISDSEEVKLIDIDHPVAPEPAAEPEPEPDSEQLPASVLDSFKEPDKSPEPLIATPVRSVSAKRSADQSLGLDEYASPAFLKRARMSYGSLFADSQDIFEEDISAKARAKKRTKTGRYSGVWRYASQSPSPEPEAREDDKDEEDDTPMADEQPAAATPTATPTATPSRPKMVDGACQTMELDASPPRDVQVAAEARHDPSQFWQTPSKSTMIDSGVQSDLNLGMPSDLHDGFVQTAPIPMFTSAHEHYPQAFDQPPLGPVFSHEIHPSGMEPQYHADEPFHDHSDSYPEAGLEHGVESHGQYPTSFLEAHQFDPHLTATTQPASETMPAYEEHHTPQGHPSEPEHHTEFIDGITEPQQVPWGMTSMQRSRSPTRPVDGPTAGFRSVNAEAKAEISTEDQAGTQAIPSDSWREDHERQTAEHHEDPEGKQAALRVEEDQVSEDHDGPEEEVGSKTYAERHWETIEQKAAEKAATALEDPQESSEGSDSGSGDSDAEAENEEDDAGGDYDITNYRNLSNNQDDDDGSDLESDYGREDEEEIYDSDVQANEDDEVDEDAEDAENLGEYDEYEEEEDYDEEEDEENQPPPASTAAPQVISLLSDSEDDDDEPPPAAPAAQPQQVPQYDGSSDEEDAPEDEEESDKENLRQNHQISSPVISDEESEGEDESDQEPNVGTPTPRPRESRGAPEILSEVNTSSPQAAVSDSADMTTATVGEDFETMSPIKIPHIAEHAKDSSPRPVSRDDSEMLEAELEHELEDEIAAEEARHDQETTDEPVVKTDAAGETRSEETSDPAAVSETTNIDLTKVQVETTVQMEEVRDAPEETGAAEVDLEPADRGAAEAMDINMADADEKPVDEVARGGPEESEMDVAEADESLLDEEMDQEQLIQSQLEDETMAEIHSQTIITLEAEATELDETSRIDDEMDEDASPMGSPELQVKEKLQVEVSTEVLLAASPRDQESRQHQSEDAMDVDEARTGQAEMASPPPTQAQSQPEEVVSAETQDPRASEDHDEDNDVSLVQLPTPRETQVTESFVSQSVVDTQDTEEIVADRPSPDSTSKRRVEEETLTATVENPENPGDAASPINEDASQIRDSSAQPSEAHSSLIAEDLAEEINTAQPNPRRGRGHRRNKSDNKDLDPSVKLARASIASRRSTRLSDRTTPDSTRVTSRARSHSLALRSDSPEDEDDEGVQLARAAIKSPSRAAAREKEAPATPAGDATTTTTTASLKSQLTKSLQDVPDCISLKVLRNHPGRAVDVLAIATTEPPEAKRAKGGPRGIMLAFNITDHSVAPTQTVPVHIFRPHRAALPVVHPGDAVLLRHFSITSMTGRGFGLRANDGSSWAVFERDSQDDLPQIRGPPVELSKQEASHAALLKQWYSGLDAKALAKLDKANDATPAADAGKEDGK</sequence>
<feature type="region of interest" description="Disordered" evidence="1">
    <location>
        <begin position="944"/>
        <end position="963"/>
    </location>
</feature>
<reference evidence="3" key="1">
    <citation type="submission" date="2023-01" db="EMBL/GenBank/DDBJ databases">
        <title>Colletotrichum chrysophilum M932 genome sequence.</title>
        <authorList>
            <person name="Baroncelli R."/>
        </authorList>
    </citation>
    <scope>NUCLEOTIDE SEQUENCE</scope>
    <source>
        <strain evidence="3">M932</strain>
    </source>
</reference>
<feature type="compositionally biased region" description="Acidic residues" evidence="1">
    <location>
        <begin position="647"/>
        <end position="710"/>
    </location>
</feature>
<evidence type="ECO:0000259" key="2">
    <source>
        <dbReference type="SMART" id="SM00976"/>
    </source>
</evidence>
<feature type="compositionally biased region" description="Basic and acidic residues" evidence="1">
    <location>
        <begin position="854"/>
        <end position="872"/>
    </location>
</feature>
<feature type="compositionally biased region" description="Polar residues" evidence="1">
    <location>
        <begin position="819"/>
        <end position="839"/>
    </location>
</feature>
<feature type="compositionally biased region" description="Acidic residues" evidence="1">
    <location>
        <begin position="784"/>
        <end position="796"/>
    </location>
</feature>
<feature type="compositionally biased region" description="Basic and acidic residues" evidence="1">
    <location>
        <begin position="977"/>
        <end position="990"/>
    </location>
</feature>
<feature type="compositionally biased region" description="Basic and acidic residues" evidence="1">
    <location>
        <begin position="583"/>
        <end position="597"/>
    </location>
</feature>
<dbReference type="Proteomes" id="UP001243330">
    <property type="component" value="Unassembled WGS sequence"/>
</dbReference>
<feature type="compositionally biased region" description="Acidic residues" evidence="1">
    <location>
        <begin position="991"/>
        <end position="1000"/>
    </location>
</feature>
<feature type="compositionally biased region" description="Basic and acidic residues" evidence="1">
    <location>
        <begin position="1177"/>
        <end position="1193"/>
    </location>
</feature>
<feature type="compositionally biased region" description="Basic and acidic residues" evidence="1">
    <location>
        <begin position="1085"/>
        <end position="1095"/>
    </location>
</feature>
<feature type="compositionally biased region" description="Low complexity" evidence="1">
    <location>
        <begin position="741"/>
        <end position="753"/>
    </location>
</feature>
<feature type="domain" description="Telomeric single stranded DNA binding POT1/Cdc13" evidence="2">
    <location>
        <begin position="1371"/>
        <end position="1508"/>
    </location>
</feature>
<feature type="region of interest" description="Disordered" evidence="1">
    <location>
        <begin position="454"/>
        <end position="475"/>
    </location>
</feature>
<keyword evidence="4" id="KW-1185">Reference proteome</keyword>
<dbReference type="GO" id="GO:0000723">
    <property type="term" value="P:telomere maintenance"/>
    <property type="evidence" value="ECO:0007669"/>
    <property type="project" value="InterPro"/>
</dbReference>